<dbReference type="GO" id="GO:0030246">
    <property type="term" value="F:carbohydrate binding"/>
    <property type="evidence" value="ECO:0007669"/>
    <property type="project" value="UniProtKB-KW"/>
</dbReference>
<evidence type="ECO:0000313" key="7">
    <source>
        <dbReference type="Proteomes" id="UP001293254"/>
    </source>
</evidence>
<dbReference type="InterPro" id="IPR013320">
    <property type="entry name" value="ConA-like_dom_sf"/>
</dbReference>
<comment type="similarity">
    <text evidence="1">Belongs to the leguminous lectin family.</text>
</comment>
<evidence type="ECO:0000256" key="2">
    <source>
        <dbReference type="ARBA" id="ARBA00022734"/>
    </source>
</evidence>
<dbReference type="InterPro" id="IPR011009">
    <property type="entry name" value="Kinase-like_dom_sf"/>
</dbReference>
<dbReference type="InterPro" id="IPR050258">
    <property type="entry name" value="Leguminous_Lectin"/>
</dbReference>
<evidence type="ECO:0000256" key="3">
    <source>
        <dbReference type="PROSITE-ProRule" id="PRU10141"/>
    </source>
</evidence>
<evidence type="ECO:0000256" key="1">
    <source>
        <dbReference type="ARBA" id="ARBA00007606"/>
    </source>
</evidence>
<keyword evidence="6" id="KW-0675">Receptor</keyword>
<keyword evidence="3" id="KW-0547">Nucleotide-binding</keyword>
<dbReference type="PANTHER" id="PTHR32401">
    <property type="entry name" value="CONCANAVALIN A-LIKE LECTIN FAMILY PROTEIN"/>
    <property type="match status" value="1"/>
</dbReference>
<dbReference type="CDD" id="cd06899">
    <property type="entry name" value="lectin_legume_LecRK_Arcelin_ConA"/>
    <property type="match status" value="1"/>
</dbReference>
<feature type="binding site" evidence="3">
    <location>
        <position position="275"/>
    </location>
    <ligand>
        <name>ATP</name>
        <dbReference type="ChEBI" id="CHEBI:30616"/>
    </ligand>
</feature>
<keyword evidence="2" id="KW-0430">Lectin</keyword>
<feature type="domain" description="Legume lectin" evidence="5">
    <location>
        <begin position="9"/>
        <end position="171"/>
    </location>
</feature>
<dbReference type="PANTHER" id="PTHR32401:SF47">
    <property type="entry name" value="LEGUME LECTIN DOMAIN-CONTAINING PROTEIN"/>
    <property type="match status" value="1"/>
</dbReference>
<keyword evidence="4" id="KW-0812">Transmembrane</keyword>
<reference evidence="6" key="1">
    <citation type="submission" date="2020-06" db="EMBL/GenBank/DDBJ databases">
        <authorList>
            <person name="Li T."/>
            <person name="Hu X."/>
            <person name="Zhang T."/>
            <person name="Song X."/>
            <person name="Zhang H."/>
            <person name="Dai N."/>
            <person name="Sheng W."/>
            <person name="Hou X."/>
            <person name="Wei L."/>
        </authorList>
    </citation>
    <scope>NUCLEOTIDE SEQUENCE</scope>
    <source>
        <strain evidence="6">3651</strain>
        <tissue evidence="6">Leaf</tissue>
    </source>
</reference>
<dbReference type="SUPFAM" id="SSF56112">
    <property type="entry name" value="Protein kinase-like (PK-like)"/>
    <property type="match status" value="1"/>
</dbReference>
<evidence type="ECO:0000259" key="5">
    <source>
        <dbReference type="Pfam" id="PF00139"/>
    </source>
</evidence>
<dbReference type="SUPFAM" id="SSF49899">
    <property type="entry name" value="Concanavalin A-like lectins/glucanases"/>
    <property type="match status" value="1"/>
</dbReference>
<keyword evidence="4" id="KW-1133">Transmembrane helix</keyword>
<comment type="caution">
    <text evidence="6">The sequence shown here is derived from an EMBL/GenBank/DDBJ whole genome shotgun (WGS) entry which is preliminary data.</text>
</comment>
<dbReference type="Pfam" id="PF00139">
    <property type="entry name" value="Lectin_legB"/>
    <property type="match status" value="1"/>
</dbReference>
<name>A0AAE1YAG9_9LAMI</name>
<evidence type="ECO:0000256" key="4">
    <source>
        <dbReference type="SAM" id="Phobius"/>
    </source>
</evidence>
<sequence>MSFIEWAESSTTESHGLSFFLAPIGFQIPLNSAGGYLALFNSSTTDLSQTQIVSVEFDSFVNPEWDPPYEHVGINRNSISSSVTFPWNVALHSGRPADAWITYNATMRNLSVFWSYEGGSNSRLSYQIDLKEVLPEYVTIGICAATGVNVERHTLGLWAFSSSLEIEESNGSKGKKIVIVVGLTLLGCGLAAGAIVVFITWRKSRDRLVDPSETTKLTWINGDLEQGTEPRRFSYKDFALATNNFSNEGKLGEGGFGGVYKGHLIDLDMPIAVKKFSRRSKQGKKQ</sequence>
<keyword evidence="4" id="KW-0472">Membrane</keyword>
<protein>
    <submittedName>
        <fullName evidence="6">L-type lectin-domain containing receptor kinase IX.1</fullName>
    </submittedName>
</protein>
<dbReference type="GO" id="GO:0005524">
    <property type="term" value="F:ATP binding"/>
    <property type="evidence" value="ECO:0007669"/>
    <property type="project" value="UniProtKB-UniRule"/>
</dbReference>
<dbReference type="GO" id="GO:0016301">
    <property type="term" value="F:kinase activity"/>
    <property type="evidence" value="ECO:0007669"/>
    <property type="project" value="UniProtKB-KW"/>
</dbReference>
<dbReference type="PROSITE" id="PS00107">
    <property type="entry name" value="PROTEIN_KINASE_ATP"/>
    <property type="match status" value="1"/>
</dbReference>
<dbReference type="EMBL" id="JACGWO010000005">
    <property type="protein sequence ID" value="KAK4426532.1"/>
    <property type="molecule type" value="Genomic_DNA"/>
</dbReference>
<keyword evidence="6" id="KW-0418">Kinase</keyword>
<dbReference type="InterPro" id="IPR001220">
    <property type="entry name" value="Legume_lectin_dom"/>
</dbReference>
<dbReference type="Gene3D" id="3.30.200.20">
    <property type="entry name" value="Phosphorylase Kinase, domain 1"/>
    <property type="match status" value="1"/>
</dbReference>
<dbReference type="AlphaFoldDB" id="A0AAE1YAG9"/>
<keyword evidence="3" id="KW-0067">ATP-binding</keyword>
<organism evidence="6 7">
    <name type="scientific">Sesamum alatum</name>
    <dbReference type="NCBI Taxonomy" id="300844"/>
    <lineage>
        <taxon>Eukaryota</taxon>
        <taxon>Viridiplantae</taxon>
        <taxon>Streptophyta</taxon>
        <taxon>Embryophyta</taxon>
        <taxon>Tracheophyta</taxon>
        <taxon>Spermatophyta</taxon>
        <taxon>Magnoliopsida</taxon>
        <taxon>eudicotyledons</taxon>
        <taxon>Gunneridae</taxon>
        <taxon>Pentapetalae</taxon>
        <taxon>asterids</taxon>
        <taxon>lamiids</taxon>
        <taxon>Lamiales</taxon>
        <taxon>Pedaliaceae</taxon>
        <taxon>Sesamum</taxon>
    </lineage>
</organism>
<gene>
    <name evidence="6" type="ORF">Salat_1421800</name>
</gene>
<reference evidence="6" key="2">
    <citation type="journal article" date="2024" name="Plant">
        <title>Genomic evolution and insights into agronomic trait innovations of Sesamum species.</title>
        <authorList>
            <person name="Miao H."/>
            <person name="Wang L."/>
            <person name="Qu L."/>
            <person name="Liu H."/>
            <person name="Sun Y."/>
            <person name="Le M."/>
            <person name="Wang Q."/>
            <person name="Wei S."/>
            <person name="Zheng Y."/>
            <person name="Lin W."/>
            <person name="Duan Y."/>
            <person name="Cao H."/>
            <person name="Xiong S."/>
            <person name="Wang X."/>
            <person name="Wei L."/>
            <person name="Li C."/>
            <person name="Ma Q."/>
            <person name="Ju M."/>
            <person name="Zhao R."/>
            <person name="Li G."/>
            <person name="Mu C."/>
            <person name="Tian Q."/>
            <person name="Mei H."/>
            <person name="Zhang T."/>
            <person name="Gao T."/>
            <person name="Zhang H."/>
        </authorList>
    </citation>
    <scope>NUCLEOTIDE SEQUENCE</scope>
    <source>
        <strain evidence="6">3651</strain>
    </source>
</reference>
<keyword evidence="7" id="KW-1185">Reference proteome</keyword>
<dbReference type="InterPro" id="IPR019825">
    <property type="entry name" value="Lectin_legB_Mn/Ca_BS"/>
</dbReference>
<evidence type="ECO:0000313" key="6">
    <source>
        <dbReference type="EMBL" id="KAK4426532.1"/>
    </source>
</evidence>
<proteinExistence type="inferred from homology"/>
<dbReference type="InterPro" id="IPR017441">
    <property type="entry name" value="Protein_kinase_ATP_BS"/>
</dbReference>
<dbReference type="Gene3D" id="2.60.120.200">
    <property type="match status" value="1"/>
</dbReference>
<dbReference type="PROSITE" id="PS00307">
    <property type="entry name" value="LECTIN_LEGUME_BETA"/>
    <property type="match status" value="1"/>
</dbReference>
<keyword evidence="6" id="KW-0808">Transferase</keyword>
<accession>A0AAE1YAG9</accession>
<dbReference type="Proteomes" id="UP001293254">
    <property type="component" value="Unassembled WGS sequence"/>
</dbReference>
<feature type="transmembrane region" description="Helical" evidence="4">
    <location>
        <begin position="177"/>
        <end position="201"/>
    </location>
</feature>